<feature type="chain" id="PRO_5045931890" evidence="1">
    <location>
        <begin position="24"/>
        <end position="309"/>
    </location>
</feature>
<dbReference type="RefSeq" id="WP_166103130.1">
    <property type="nucleotide sequence ID" value="NZ_JAADJT010000005.1"/>
</dbReference>
<proteinExistence type="predicted"/>
<feature type="signal peptide" evidence="1">
    <location>
        <begin position="1"/>
        <end position="23"/>
    </location>
</feature>
<evidence type="ECO:0000313" key="3">
    <source>
        <dbReference type="Proteomes" id="UP000666369"/>
    </source>
</evidence>
<dbReference type="Gene3D" id="2.40.70.10">
    <property type="entry name" value="Acid Proteases"/>
    <property type="match status" value="1"/>
</dbReference>
<protein>
    <submittedName>
        <fullName evidence="2">Uncharacterized protein</fullName>
    </submittedName>
</protein>
<reference evidence="3" key="2">
    <citation type="submission" date="2023-07" db="EMBL/GenBank/DDBJ databases">
        <title>Duganella aceri sp. nov., isolated from tree sap.</title>
        <authorList>
            <person name="Kim I.S."/>
        </authorList>
    </citation>
    <scope>NUCLEOTIDE SEQUENCE [LARGE SCALE GENOMIC DNA]</scope>
    <source>
        <strain evidence="3">SAP-35</strain>
    </source>
</reference>
<comment type="caution">
    <text evidence="2">The sequence shown here is derived from an EMBL/GenBank/DDBJ whole genome shotgun (WGS) entry which is preliminary data.</text>
</comment>
<keyword evidence="1" id="KW-0732">Signal</keyword>
<organism evidence="2 3">
    <name type="scientific">Duganella aceris</name>
    <dbReference type="NCBI Taxonomy" id="2703883"/>
    <lineage>
        <taxon>Bacteria</taxon>
        <taxon>Pseudomonadati</taxon>
        <taxon>Pseudomonadota</taxon>
        <taxon>Betaproteobacteria</taxon>
        <taxon>Burkholderiales</taxon>
        <taxon>Oxalobacteraceae</taxon>
        <taxon>Telluria group</taxon>
        <taxon>Duganella</taxon>
    </lineage>
</organism>
<dbReference type="Proteomes" id="UP000666369">
    <property type="component" value="Unassembled WGS sequence"/>
</dbReference>
<evidence type="ECO:0000256" key="1">
    <source>
        <dbReference type="SAM" id="SignalP"/>
    </source>
</evidence>
<dbReference type="EMBL" id="JAADJT010000005">
    <property type="protein sequence ID" value="NGZ85072.1"/>
    <property type="molecule type" value="Genomic_DNA"/>
</dbReference>
<keyword evidence="3" id="KW-1185">Reference proteome</keyword>
<gene>
    <name evidence="2" type="ORF">GW587_12520</name>
</gene>
<name>A0ABX0FKN5_9BURK</name>
<reference evidence="2 3" key="1">
    <citation type="submission" date="2020-01" db="EMBL/GenBank/DDBJ databases">
        <authorList>
            <person name="Lee S.D."/>
        </authorList>
    </citation>
    <scope>NUCLEOTIDE SEQUENCE [LARGE SCALE GENOMIC DNA]</scope>
    <source>
        <strain evidence="2 3">SAP-35</strain>
    </source>
</reference>
<evidence type="ECO:0000313" key="2">
    <source>
        <dbReference type="EMBL" id="NGZ85072.1"/>
    </source>
</evidence>
<dbReference type="InterPro" id="IPR021109">
    <property type="entry name" value="Peptidase_aspartic_dom_sf"/>
</dbReference>
<sequence>MKLAKKILQSAFICASILPLAHAEINYVPLEFRQVSGLRPFVYAEMNHHRFQLMVHAQAGFYAMTTHANAALIGLKNLENKEQYGIVAPGKVSTLGRSTENLALLEVGKDSVTNVKLLVFEVPQTEGEMHGMLGIRWLRDRKVIIDYDAGRLAIPSSPADTAAEDQRLVARGYVGHKMQWDGERGGFVITGTVNGVPAQFVVNSVAQSQLDTEFAERAKIQAGPQISEYGGPKGAVGKVFLSKKQVPTTVDGQATNPFQPEIFDAYAYEGLARPPAGSLSRNATIGAEFMLANQAIIDFGSEMLFLPTR</sequence>
<accession>A0ABX0FKN5</accession>